<reference evidence="1" key="2">
    <citation type="journal article" date="2015" name="Data Brief">
        <title>Shoot transcriptome of the giant reed, Arundo donax.</title>
        <authorList>
            <person name="Barrero R.A."/>
            <person name="Guerrero F.D."/>
            <person name="Moolhuijzen P."/>
            <person name="Goolsby J.A."/>
            <person name="Tidwell J."/>
            <person name="Bellgard S.E."/>
            <person name="Bellgard M.I."/>
        </authorList>
    </citation>
    <scope>NUCLEOTIDE SEQUENCE</scope>
    <source>
        <tissue evidence="1">Shoot tissue taken approximately 20 cm above the soil surface</tissue>
    </source>
</reference>
<dbReference type="AlphaFoldDB" id="A0A0A9AS37"/>
<dbReference type="EMBL" id="GBRH01245237">
    <property type="protein sequence ID" value="JAD52658.1"/>
    <property type="molecule type" value="Transcribed_RNA"/>
</dbReference>
<reference evidence="1" key="1">
    <citation type="submission" date="2014-09" db="EMBL/GenBank/DDBJ databases">
        <authorList>
            <person name="Magalhaes I.L.F."/>
            <person name="Oliveira U."/>
            <person name="Santos F.R."/>
            <person name="Vidigal T.H.D.A."/>
            <person name="Brescovit A.D."/>
            <person name="Santos A.J."/>
        </authorList>
    </citation>
    <scope>NUCLEOTIDE SEQUENCE</scope>
    <source>
        <tissue evidence="1">Shoot tissue taken approximately 20 cm above the soil surface</tissue>
    </source>
</reference>
<organism evidence="1">
    <name type="scientific">Arundo donax</name>
    <name type="common">Giant reed</name>
    <name type="synonym">Donax arundinaceus</name>
    <dbReference type="NCBI Taxonomy" id="35708"/>
    <lineage>
        <taxon>Eukaryota</taxon>
        <taxon>Viridiplantae</taxon>
        <taxon>Streptophyta</taxon>
        <taxon>Embryophyta</taxon>
        <taxon>Tracheophyta</taxon>
        <taxon>Spermatophyta</taxon>
        <taxon>Magnoliopsida</taxon>
        <taxon>Liliopsida</taxon>
        <taxon>Poales</taxon>
        <taxon>Poaceae</taxon>
        <taxon>PACMAD clade</taxon>
        <taxon>Arundinoideae</taxon>
        <taxon>Arundineae</taxon>
        <taxon>Arundo</taxon>
    </lineage>
</organism>
<sequence length="17" mass="2072">MVQVTIAYTYLITYFFV</sequence>
<protein>
    <submittedName>
        <fullName evidence="1">Uncharacterized protein</fullName>
    </submittedName>
</protein>
<name>A0A0A9AS37_ARUDO</name>
<evidence type="ECO:0000313" key="1">
    <source>
        <dbReference type="EMBL" id="JAD52658.1"/>
    </source>
</evidence>
<proteinExistence type="predicted"/>
<accession>A0A0A9AS37</accession>